<keyword evidence="1" id="KW-0732">Signal</keyword>
<comment type="caution">
    <text evidence="2">The sequence shown here is derived from an EMBL/GenBank/DDBJ whole genome shotgun (WGS) entry which is preliminary data.</text>
</comment>
<gene>
    <name evidence="2" type="ORF">fugu_007207</name>
</gene>
<sequence>MCLTGTLLRTVLLVLLVSKTDGKHRCNYKEILGSYTGVIFVELQNLNLTDTCNTSRERDLCPSKKVHGILLSIFDIAHRTRCQTTGKQQLNLAKPLYNMEHLIIQNCNPKFLRTKAPCSSIKRIQRENRKKKKLIRITTALITCWQKLQTLFTGYK</sequence>
<accession>A0A4Z2B499</accession>
<evidence type="ECO:0000313" key="2">
    <source>
        <dbReference type="EMBL" id="TNM86977.1"/>
    </source>
</evidence>
<dbReference type="EMBL" id="SWLE01000020">
    <property type="protein sequence ID" value="TNM86977.1"/>
    <property type="molecule type" value="Genomic_DNA"/>
</dbReference>
<dbReference type="AlphaFoldDB" id="A0A4Z2B499"/>
<feature type="chain" id="PRO_5021497446" description="Interleukin-7" evidence="1">
    <location>
        <begin position="23"/>
        <end position="156"/>
    </location>
</feature>
<dbReference type="Proteomes" id="UP000516260">
    <property type="component" value="Chromosome 7"/>
</dbReference>
<reference evidence="2 3" key="1">
    <citation type="submission" date="2019-04" db="EMBL/GenBank/DDBJ databases">
        <title>The sequence and de novo assembly of Takifugu bimaculatus genome using PacBio and Hi-C technologies.</title>
        <authorList>
            <person name="Xu P."/>
            <person name="Liu B."/>
            <person name="Zhou Z."/>
        </authorList>
    </citation>
    <scope>NUCLEOTIDE SEQUENCE [LARGE SCALE GENOMIC DNA]</scope>
    <source>
        <strain evidence="2">TB-2018</strain>
        <tissue evidence="2">Muscle</tissue>
    </source>
</reference>
<organism evidence="2 3">
    <name type="scientific">Takifugu bimaculatus</name>
    <dbReference type="NCBI Taxonomy" id="433685"/>
    <lineage>
        <taxon>Eukaryota</taxon>
        <taxon>Metazoa</taxon>
        <taxon>Chordata</taxon>
        <taxon>Craniata</taxon>
        <taxon>Vertebrata</taxon>
        <taxon>Euteleostomi</taxon>
        <taxon>Actinopterygii</taxon>
        <taxon>Neopterygii</taxon>
        <taxon>Teleostei</taxon>
        <taxon>Neoteleostei</taxon>
        <taxon>Acanthomorphata</taxon>
        <taxon>Eupercaria</taxon>
        <taxon>Tetraodontiformes</taxon>
        <taxon>Tetradontoidea</taxon>
        <taxon>Tetraodontidae</taxon>
        <taxon>Takifugu</taxon>
    </lineage>
</organism>
<evidence type="ECO:0008006" key="4">
    <source>
        <dbReference type="Google" id="ProtNLM"/>
    </source>
</evidence>
<protein>
    <recommendedName>
        <fullName evidence="4">Interleukin-7</fullName>
    </recommendedName>
</protein>
<proteinExistence type="predicted"/>
<name>A0A4Z2B499_9TELE</name>
<feature type="signal peptide" evidence="1">
    <location>
        <begin position="1"/>
        <end position="22"/>
    </location>
</feature>
<evidence type="ECO:0000313" key="3">
    <source>
        <dbReference type="Proteomes" id="UP000516260"/>
    </source>
</evidence>
<keyword evidence="3" id="KW-1185">Reference proteome</keyword>
<evidence type="ECO:0000256" key="1">
    <source>
        <dbReference type="SAM" id="SignalP"/>
    </source>
</evidence>